<feature type="region of interest" description="Disordered" evidence="1">
    <location>
        <begin position="804"/>
        <end position="836"/>
    </location>
</feature>
<organism evidence="2 3">
    <name type="scientific">Prorocentrum cordatum</name>
    <dbReference type="NCBI Taxonomy" id="2364126"/>
    <lineage>
        <taxon>Eukaryota</taxon>
        <taxon>Sar</taxon>
        <taxon>Alveolata</taxon>
        <taxon>Dinophyceae</taxon>
        <taxon>Prorocentrales</taxon>
        <taxon>Prorocentraceae</taxon>
        <taxon>Prorocentrum</taxon>
    </lineage>
</organism>
<evidence type="ECO:0000256" key="1">
    <source>
        <dbReference type="SAM" id="MobiDB-lite"/>
    </source>
</evidence>
<feature type="non-terminal residue" evidence="2">
    <location>
        <position position="836"/>
    </location>
</feature>
<sequence length="836" mass="90875">MADFEYLDTCRMQLSMTPAKYVDKPAPREFRNNRLVSTDDLRLTTVVYHIEPDCEEPIETIEHGVWASLAARGGRRGIFKKPTPKRTEKLAKECAVIFGIPRVDVTTVARVMCADARLGQRARGLVDYEGGLISEPTEFYLRGDRVEVRAEEGVGSMGRFAAIYNDQGQSADLEAARKGRDPFHMPPEAVRVDSDVSNVIYADEPEVRASRPAIRQTADACTIEARIGDQDAGAAHQCLKSDGDVWAGARQHHSSTMVSTAEATPRLEPSVGTCGDETIQDARCNGRGARRSGQAKVPNVLGAHLTTARSAHVMLSVEFNVNVLLGESEVVLSDDTGLMAMIITDGAASFWAVAPTSVARSVAGVEALKCFVRGWLSSLPILGQSVQEMTLRLVDGPRRDGVRGGLAHAYFWHADEDGAARKNLSHDDPATGQTLQVEITFQSSDLTNAVAVAIGGSSFANAGRDKTASDASPNCLIAENEDDKVVRGEPAKEVVGWHGLGVTQKRRNNLELIANLKTLHAPTKEVLASWRDDSMRRHTLISGSDQRLAMNSPSAEDLERQVLALQVEHAAAENDVDDCYEADVMEHGVNSVFLRVKAAAPIQKQFHRQTKHVKYRILDKLAIMRKEKKPIKAHSDHAQLPDRTPTPESEQEPMSPECGMIADGSFNVSGCGMPWMPVHPGCNVQQPQPGQAVAKAFPPHVSQMSEGCGYAVPVHHQQPMDMWQSVYQQPPPPYQQQQPPPAAALGGAGEQPGLLPVPGLTAEQLQALEQDPELAAVFQDIKRNGPVAALRAFQDEELMMKISKKIQTTNSEAKQPGKPSAFQQGDMPQSDDAKAG</sequence>
<feature type="region of interest" description="Disordered" evidence="1">
    <location>
        <begin position="628"/>
        <end position="658"/>
    </location>
</feature>
<keyword evidence="3" id="KW-1185">Reference proteome</keyword>
<protein>
    <submittedName>
        <fullName evidence="2">Uncharacterized protein</fullName>
    </submittedName>
</protein>
<evidence type="ECO:0000313" key="2">
    <source>
        <dbReference type="EMBL" id="CAK0835539.1"/>
    </source>
</evidence>
<reference evidence="2" key="1">
    <citation type="submission" date="2023-10" db="EMBL/GenBank/DDBJ databases">
        <authorList>
            <person name="Chen Y."/>
            <person name="Shah S."/>
            <person name="Dougan E. K."/>
            <person name="Thang M."/>
            <person name="Chan C."/>
        </authorList>
    </citation>
    <scope>NUCLEOTIDE SEQUENCE [LARGE SCALE GENOMIC DNA]</scope>
</reference>
<comment type="caution">
    <text evidence="2">The sequence shown here is derived from an EMBL/GenBank/DDBJ whole genome shotgun (WGS) entry which is preliminary data.</text>
</comment>
<proteinExistence type="predicted"/>
<dbReference type="Proteomes" id="UP001189429">
    <property type="component" value="Unassembled WGS sequence"/>
</dbReference>
<feature type="compositionally biased region" description="Pro residues" evidence="1">
    <location>
        <begin position="729"/>
        <end position="742"/>
    </location>
</feature>
<feature type="region of interest" description="Disordered" evidence="1">
    <location>
        <begin position="727"/>
        <end position="757"/>
    </location>
</feature>
<accession>A0ABN9STC8</accession>
<dbReference type="EMBL" id="CAUYUJ010013113">
    <property type="protein sequence ID" value="CAK0835539.1"/>
    <property type="molecule type" value="Genomic_DNA"/>
</dbReference>
<gene>
    <name evidence="2" type="ORF">PCOR1329_LOCUS32382</name>
</gene>
<name>A0ABN9STC8_9DINO</name>
<evidence type="ECO:0000313" key="3">
    <source>
        <dbReference type="Proteomes" id="UP001189429"/>
    </source>
</evidence>